<gene>
    <name evidence="3" type="ORF">MNO81_10145</name>
</gene>
<proteinExistence type="predicted"/>
<feature type="signal peptide" evidence="2">
    <location>
        <begin position="1"/>
        <end position="21"/>
    </location>
</feature>
<feature type="region of interest" description="Disordered" evidence="1">
    <location>
        <begin position="26"/>
        <end position="56"/>
    </location>
</feature>
<comment type="caution">
    <text evidence="3">The sequence shown here is derived from an EMBL/GenBank/DDBJ whole genome shotgun (WGS) entry which is preliminary data.</text>
</comment>
<dbReference type="Proteomes" id="UP001154266">
    <property type="component" value="Unassembled WGS sequence"/>
</dbReference>
<evidence type="ECO:0000313" key="4">
    <source>
        <dbReference type="Proteomes" id="UP001154266"/>
    </source>
</evidence>
<evidence type="ECO:0000256" key="2">
    <source>
        <dbReference type="SAM" id="SignalP"/>
    </source>
</evidence>
<name>A0ABT6GPM3_MYCGU</name>
<feature type="chain" id="PRO_5047412909" evidence="2">
    <location>
        <begin position="22"/>
        <end position="158"/>
    </location>
</feature>
<organism evidence="3 4">
    <name type="scientific">Mycolicibacterium gadium</name>
    <name type="common">Mycobacterium gadium</name>
    <dbReference type="NCBI Taxonomy" id="1794"/>
    <lineage>
        <taxon>Bacteria</taxon>
        <taxon>Bacillati</taxon>
        <taxon>Actinomycetota</taxon>
        <taxon>Actinomycetes</taxon>
        <taxon>Mycobacteriales</taxon>
        <taxon>Mycobacteriaceae</taxon>
        <taxon>Mycolicibacterium</taxon>
    </lineage>
</organism>
<protein>
    <submittedName>
        <fullName evidence="3">Nuclear transport factor 2 family protein</fullName>
    </submittedName>
</protein>
<accession>A0ABT6GPM3</accession>
<dbReference type="RefSeq" id="WP_278220907.1">
    <property type="nucleotide sequence ID" value="NZ_JAKZMO010000007.1"/>
</dbReference>
<evidence type="ECO:0000313" key="3">
    <source>
        <dbReference type="EMBL" id="MDG5483152.1"/>
    </source>
</evidence>
<keyword evidence="2" id="KW-0732">Signal</keyword>
<evidence type="ECO:0000256" key="1">
    <source>
        <dbReference type="SAM" id="MobiDB-lite"/>
    </source>
</evidence>
<dbReference type="PROSITE" id="PS51257">
    <property type="entry name" value="PROKAR_LIPOPROTEIN"/>
    <property type="match status" value="1"/>
</dbReference>
<sequence>MAARRVSAVIGAMLVTVLMGAACSRGGTPVAQESTAESTQSSVAATTTTTTTAPSDDDQVRETVMAFQQAYNTQNWDAYLELMCPSWRAQYTGPVMEMTKKTRIDQGLTTMTVNSVQILGDEATATVDAQNELLGRKTLDLKLVREDGWRVCMPSGVR</sequence>
<dbReference type="SUPFAM" id="SSF54427">
    <property type="entry name" value="NTF2-like"/>
    <property type="match status" value="1"/>
</dbReference>
<dbReference type="InterPro" id="IPR032710">
    <property type="entry name" value="NTF2-like_dom_sf"/>
</dbReference>
<keyword evidence="4" id="KW-1185">Reference proteome</keyword>
<dbReference type="EMBL" id="JAKZMO010000007">
    <property type="protein sequence ID" value="MDG5483152.1"/>
    <property type="molecule type" value="Genomic_DNA"/>
</dbReference>
<reference evidence="3" key="1">
    <citation type="journal article" date="2023" name="Environ. Microbiol.">
        <title>The 2-methylpropene degradation pathway in Mycobacteriaceae family strains.</title>
        <authorList>
            <person name="Helbich S."/>
            <person name="Barrantes I."/>
            <person name="Dos Anjos Borges L.G."/>
            <person name="Pieper D.H."/>
            <person name="Vainshtein Y."/>
            <person name="Sohn K."/>
            <person name="Engesser K.H."/>
        </authorList>
    </citation>
    <scope>NUCLEOTIDE SEQUENCE</scope>
    <source>
        <strain evidence="3">IBE100</strain>
    </source>
</reference>
<feature type="compositionally biased region" description="Low complexity" evidence="1">
    <location>
        <begin position="31"/>
        <end position="53"/>
    </location>
</feature>